<comment type="caution">
    <text evidence="1">The sequence shown here is derived from an EMBL/GenBank/DDBJ whole genome shotgun (WGS) entry which is preliminary data.</text>
</comment>
<evidence type="ECO:0000313" key="2">
    <source>
        <dbReference type="Proteomes" id="UP000034665"/>
    </source>
</evidence>
<dbReference type="AlphaFoldDB" id="A0A0G0NBI2"/>
<accession>A0A0G0NBI2</accession>
<name>A0A0G0NBI2_9BACT</name>
<dbReference type="Proteomes" id="UP000034665">
    <property type="component" value="Unassembled WGS sequence"/>
</dbReference>
<gene>
    <name evidence="1" type="ORF">UT41_C0001G0387</name>
</gene>
<protein>
    <submittedName>
        <fullName evidence="1">Uncharacterized protein</fullName>
    </submittedName>
</protein>
<proteinExistence type="predicted"/>
<dbReference type="EMBL" id="LBWR01000001">
    <property type="protein sequence ID" value="KKR12843.1"/>
    <property type="molecule type" value="Genomic_DNA"/>
</dbReference>
<organism evidence="1 2">
    <name type="scientific">Candidatus Wolfebacteria bacterium GW2011_GWC2_39_22</name>
    <dbReference type="NCBI Taxonomy" id="1619013"/>
    <lineage>
        <taxon>Bacteria</taxon>
        <taxon>Candidatus Wolfeibacteriota</taxon>
    </lineage>
</organism>
<reference evidence="1 2" key="1">
    <citation type="journal article" date="2015" name="Nature">
        <title>rRNA introns, odd ribosomes, and small enigmatic genomes across a large radiation of phyla.</title>
        <authorList>
            <person name="Brown C.T."/>
            <person name="Hug L.A."/>
            <person name="Thomas B.C."/>
            <person name="Sharon I."/>
            <person name="Castelle C.J."/>
            <person name="Singh A."/>
            <person name="Wilkins M.J."/>
            <person name="Williams K.H."/>
            <person name="Banfield J.F."/>
        </authorList>
    </citation>
    <scope>NUCLEOTIDE SEQUENCE [LARGE SCALE GENOMIC DNA]</scope>
</reference>
<evidence type="ECO:0000313" key="1">
    <source>
        <dbReference type="EMBL" id="KKR12843.1"/>
    </source>
</evidence>
<dbReference type="STRING" id="1619013.UT41_C0001G0387"/>
<sequence length="127" mass="14693">MEILYTQYLKEFKLFVYRAIVFAVGIATVLCCVAKPLHQLPEFLPATSAGIFLLFVGAYSLRVAMRLAWALRLLQWTMRRLDLTEADAAEGLFKFQLYRSRTFEQWRREDFVAQLKDARDVTSMCGG</sequence>